<evidence type="ECO:0000313" key="7">
    <source>
        <dbReference type="EMBL" id="BDG07156.1"/>
    </source>
</evidence>
<feature type="transmembrane region" description="Helical" evidence="6">
    <location>
        <begin position="306"/>
        <end position="326"/>
    </location>
</feature>
<dbReference type="RefSeq" id="WP_248343758.1">
    <property type="nucleotide sequence ID" value="NZ_AP025592.1"/>
</dbReference>
<evidence type="ECO:0000256" key="5">
    <source>
        <dbReference type="ARBA" id="ARBA00023136"/>
    </source>
</evidence>
<keyword evidence="5 6" id="KW-0472">Membrane</keyword>
<name>A0ABN6N2I8_9BACT</name>
<feature type="transmembrane region" description="Helical" evidence="6">
    <location>
        <begin position="276"/>
        <end position="294"/>
    </location>
</feature>
<protein>
    <recommendedName>
        <fullName evidence="9">Permease YjgP/YjgQ family protein</fullName>
    </recommendedName>
</protein>
<dbReference type="Pfam" id="PF03739">
    <property type="entry name" value="LptF_LptG"/>
    <property type="match status" value="1"/>
</dbReference>
<evidence type="ECO:0000256" key="3">
    <source>
        <dbReference type="ARBA" id="ARBA00022692"/>
    </source>
</evidence>
<evidence type="ECO:0000256" key="2">
    <source>
        <dbReference type="ARBA" id="ARBA00022475"/>
    </source>
</evidence>
<dbReference type="Proteomes" id="UP001162734">
    <property type="component" value="Chromosome"/>
</dbReference>
<accession>A0ABN6N2I8</accession>
<proteinExistence type="predicted"/>
<reference evidence="8" key="1">
    <citation type="journal article" date="2022" name="Int. J. Syst. Evol. Microbiol.">
        <title>Anaeromyxobacter oryzae sp. nov., Anaeromyxobacter diazotrophicus sp. nov. and Anaeromyxobacter paludicola sp. nov., isolated from paddy soils.</title>
        <authorList>
            <person name="Itoh H."/>
            <person name="Xu Z."/>
            <person name="Mise K."/>
            <person name="Masuda Y."/>
            <person name="Ushijima N."/>
            <person name="Hayakawa C."/>
            <person name="Shiratori Y."/>
            <person name="Senoo K."/>
        </authorList>
    </citation>
    <scope>NUCLEOTIDE SEQUENCE [LARGE SCALE GENOMIC DNA]</scope>
    <source>
        <strain evidence="8">Red630</strain>
    </source>
</reference>
<gene>
    <name evidence="7" type="ORF">AMPC_02690</name>
</gene>
<dbReference type="PANTHER" id="PTHR33529:SF2">
    <property type="entry name" value="LIPOPOLYSACCHARIDE EXPORT SYSTEM PERMEASE PROTEIN LPTG"/>
    <property type="match status" value="1"/>
</dbReference>
<sequence>MRLFLHLARRAAVAFLAALAAVVALFLVVDFAENASAFRGPGWIPAVLALYANRSGVVAWQVAPAAMVLAAAVTASGLRRTREWTAMRALGLGPWRLALPVLAVALAAAGVFVAFGDALVTRAGQRADAIMAERFHRGGFGRSQEPRRWFRGKGGRRIYHLRAGAGTAFERVTILEVTPDFRLSRRIDAGRMEPGAAEGEWLLSDVAERTFTKPGAMLLTTFPSRTYRFDEEPGAFAVRPGRPSQLTRAVLGQQIALRRRLGLPFADFALEWQDRLAHPFAAVAAGLVALALALRRERKGHLTTAVVEAVAVSLAFWAVAGVGWSLGVASRVPAPVAAWAAPLLFLAAGAALLRRNA</sequence>
<keyword evidence="3 6" id="KW-0812">Transmembrane</keyword>
<evidence type="ECO:0000256" key="6">
    <source>
        <dbReference type="SAM" id="Phobius"/>
    </source>
</evidence>
<evidence type="ECO:0008006" key="9">
    <source>
        <dbReference type="Google" id="ProtNLM"/>
    </source>
</evidence>
<feature type="transmembrane region" description="Helical" evidence="6">
    <location>
        <begin position="97"/>
        <end position="116"/>
    </location>
</feature>
<evidence type="ECO:0000313" key="8">
    <source>
        <dbReference type="Proteomes" id="UP001162734"/>
    </source>
</evidence>
<dbReference type="InterPro" id="IPR005495">
    <property type="entry name" value="LptG/LptF_permease"/>
</dbReference>
<organism evidence="7 8">
    <name type="scientific">Anaeromyxobacter paludicola</name>
    <dbReference type="NCBI Taxonomy" id="2918171"/>
    <lineage>
        <taxon>Bacteria</taxon>
        <taxon>Pseudomonadati</taxon>
        <taxon>Myxococcota</taxon>
        <taxon>Myxococcia</taxon>
        <taxon>Myxococcales</taxon>
        <taxon>Cystobacterineae</taxon>
        <taxon>Anaeromyxobacteraceae</taxon>
        <taxon>Anaeromyxobacter</taxon>
    </lineage>
</organism>
<keyword evidence="8" id="KW-1185">Reference proteome</keyword>
<keyword evidence="4 6" id="KW-1133">Transmembrane helix</keyword>
<comment type="subcellular location">
    <subcellularLocation>
        <location evidence="1">Cell membrane</location>
        <topology evidence="1">Multi-pass membrane protein</topology>
    </subcellularLocation>
</comment>
<dbReference type="PANTHER" id="PTHR33529">
    <property type="entry name" value="SLR0882 PROTEIN-RELATED"/>
    <property type="match status" value="1"/>
</dbReference>
<evidence type="ECO:0000256" key="1">
    <source>
        <dbReference type="ARBA" id="ARBA00004651"/>
    </source>
</evidence>
<dbReference type="EMBL" id="AP025592">
    <property type="protein sequence ID" value="BDG07156.1"/>
    <property type="molecule type" value="Genomic_DNA"/>
</dbReference>
<feature type="transmembrane region" description="Helical" evidence="6">
    <location>
        <begin position="332"/>
        <end position="353"/>
    </location>
</feature>
<evidence type="ECO:0000256" key="4">
    <source>
        <dbReference type="ARBA" id="ARBA00022989"/>
    </source>
</evidence>
<feature type="transmembrane region" description="Helical" evidence="6">
    <location>
        <begin position="58"/>
        <end position="76"/>
    </location>
</feature>
<keyword evidence="2" id="KW-1003">Cell membrane</keyword>